<dbReference type="Proteomes" id="UP001168990">
    <property type="component" value="Unassembled WGS sequence"/>
</dbReference>
<reference evidence="1" key="2">
    <citation type="submission" date="2023-03" db="EMBL/GenBank/DDBJ databases">
        <authorList>
            <person name="Inwood S.N."/>
            <person name="Skelly J.G."/>
            <person name="Guhlin J."/>
            <person name="Harrop T.W.R."/>
            <person name="Goldson S.G."/>
            <person name="Dearden P.K."/>
        </authorList>
    </citation>
    <scope>NUCLEOTIDE SEQUENCE</scope>
    <source>
        <strain evidence="1">Irish</strain>
        <tissue evidence="1">Whole body</tissue>
    </source>
</reference>
<name>A0AA39KR20_9HYME</name>
<evidence type="ECO:0000313" key="1">
    <source>
        <dbReference type="EMBL" id="KAK0170604.1"/>
    </source>
</evidence>
<dbReference type="AlphaFoldDB" id="A0AA39KR20"/>
<reference evidence="1" key="1">
    <citation type="journal article" date="2023" name="bioRxiv">
        <title>Scaffold-level genome assemblies of two parasitoid biocontrol wasps reveal the parthenogenesis mechanism and an associated novel virus.</title>
        <authorList>
            <person name="Inwood S."/>
            <person name="Skelly J."/>
            <person name="Guhlin J."/>
            <person name="Harrop T."/>
            <person name="Goldson S."/>
            <person name="Dearden P."/>
        </authorList>
    </citation>
    <scope>NUCLEOTIDE SEQUENCE</scope>
    <source>
        <strain evidence="1">Irish</strain>
        <tissue evidence="1">Whole body</tissue>
    </source>
</reference>
<dbReference type="Gene3D" id="1.10.10.60">
    <property type="entry name" value="Homeodomain-like"/>
    <property type="match status" value="1"/>
</dbReference>
<accession>A0AA39KR20</accession>
<comment type="caution">
    <text evidence="1">The sequence shown here is derived from an EMBL/GenBank/DDBJ whole genome shotgun (WGS) entry which is preliminary data.</text>
</comment>
<gene>
    <name evidence="1" type="ORF">PV328_008440</name>
</gene>
<proteinExistence type="predicted"/>
<sequence length="244" mass="28541">MLYASQLLDRYKNAIAMQLYKVQQSNLTVNDLIPDNLQPLKLTNEEEVFNLLVTEEKANKTLEDSFCMSLLQEYENKYFNLFNDDNTNEEPVNDTPPQDKTQPCVWRDDETLLLLSSYEQYQKSYDNGQITNLKFVKLIMEQMKAHEVDKTREQCINKILDDMFSKKPWIKPLSLAGNSVPLTDISNDSLTSPPCKKMKLALTQAKINYFEDAIKNRQLKREEKASYNERKLQMFEKIAESLKK</sequence>
<dbReference type="EMBL" id="JAQQBS010000003">
    <property type="protein sequence ID" value="KAK0170604.1"/>
    <property type="molecule type" value="Genomic_DNA"/>
</dbReference>
<organism evidence="1 2">
    <name type="scientific">Microctonus aethiopoides</name>
    <dbReference type="NCBI Taxonomy" id="144406"/>
    <lineage>
        <taxon>Eukaryota</taxon>
        <taxon>Metazoa</taxon>
        <taxon>Ecdysozoa</taxon>
        <taxon>Arthropoda</taxon>
        <taxon>Hexapoda</taxon>
        <taxon>Insecta</taxon>
        <taxon>Pterygota</taxon>
        <taxon>Neoptera</taxon>
        <taxon>Endopterygota</taxon>
        <taxon>Hymenoptera</taxon>
        <taxon>Apocrita</taxon>
        <taxon>Ichneumonoidea</taxon>
        <taxon>Braconidae</taxon>
        <taxon>Euphorinae</taxon>
        <taxon>Microctonus</taxon>
    </lineage>
</organism>
<keyword evidence="2" id="KW-1185">Reference proteome</keyword>
<protein>
    <submittedName>
        <fullName evidence="1">Uncharacterized protein</fullName>
    </submittedName>
</protein>
<evidence type="ECO:0000313" key="2">
    <source>
        <dbReference type="Proteomes" id="UP001168990"/>
    </source>
</evidence>